<dbReference type="RefSeq" id="XP_026619464.1">
    <property type="nucleotide sequence ID" value="XM_026770021.1"/>
</dbReference>
<evidence type="ECO:0000313" key="3">
    <source>
        <dbReference type="Proteomes" id="UP000253729"/>
    </source>
</evidence>
<dbReference type="Proteomes" id="UP000253729">
    <property type="component" value="Unassembled WGS sequence"/>
</dbReference>
<feature type="region of interest" description="Disordered" evidence="1">
    <location>
        <begin position="164"/>
        <end position="200"/>
    </location>
</feature>
<organism evidence="2 3">
    <name type="scientific">Aspergillus welwitschiae</name>
    <dbReference type="NCBI Taxonomy" id="1341132"/>
    <lineage>
        <taxon>Eukaryota</taxon>
        <taxon>Fungi</taxon>
        <taxon>Dikarya</taxon>
        <taxon>Ascomycota</taxon>
        <taxon>Pezizomycotina</taxon>
        <taxon>Eurotiomycetes</taxon>
        <taxon>Eurotiomycetidae</taxon>
        <taxon>Eurotiales</taxon>
        <taxon>Aspergillaceae</taxon>
        <taxon>Aspergillus</taxon>
        <taxon>Aspergillus subgen. Circumdati</taxon>
    </lineage>
</organism>
<reference evidence="2 3" key="1">
    <citation type="submission" date="2018-07" db="EMBL/GenBank/DDBJ databases">
        <title>The genomes of Aspergillus section Nigri reveals drivers in fungal speciation.</title>
        <authorList>
            <consortium name="DOE Joint Genome Institute"/>
            <person name="Vesth T.C."/>
            <person name="Nybo J."/>
            <person name="Theobald S."/>
            <person name="Brandl J."/>
            <person name="Frisvad J.C."/>
            <person name="Nielsen K.F."/>
            <person name="Lyhne E.K."/>
            <person name="Kogle M.E."/>
            <person name="Kuo A."/>
            <person name="Riley R."/>
            <person name="Clum A."/>
            <person name="Nolan M."/>
            <person name="Lipzen A."/>
            <person name="Salamov A."/>
            <person name="Henrissat B."/>
            <person name="Wiebenga A."/>
            <person name="De vries R.P."/>
            <person name="Grigoriev I.V."/>
            <person name="Mortensen U.H."/>
            <person name="Andersen M.R."/>
            <person name="Baker S.E."/>
        </authorList>
    </citation>
    <scope>NUCLEOTIDE SEQUENCE [LARGE SCALE GENOMIC DNA]</scope>
    <source>
        <strain evidence="2 3">CBS 139.54b</strain>
    </source>
</reference>
<feature type="compositionally biased region" description="Basic and acidic residues" evidence="1">
    <location>
        <begin position="26"/>
        <end position="41"/>
    </location>
</feature>
<sequence>MARKSESQFSYHHLYPLTTMKSHLPRLNELRKVLASAEKKSRSGTQSNASHYTESAPPDDRKPNFQVVSGEGILTHENDASDRDAMSEVDSVTTNELPEHPNNVADTSTKALTMLICEYVPLYDVPNPAVIHPQTVLICIFKSRNQSPLRGSYRKLEEQVKHQNQENHRLHERVSGICEGVPTSHTKSRRSARYKDMESE</sequence>
<dbReference type="GeneID" id="38138377"/>
<feature type="region of interest" description="Disordered" evidence="1">
    <location>
        <begin position="1"/>
        <end position="104"/>
    </location>
</feature>
<accession>A0A3F3PI83</accession>
<feature type="compositionally biased region" description="Basic and acidic residues" evidence="1">
    <location>
        <begin position="164"/>
        <end position="174"/>
    </location>
</feature>
<feature type="compositionally biased region" description="Polar residues" evidence="1">
    <location>
        <begin position="43"/>
        <end position="53"/>
    </location>
</feature>
<dbReference type="AlphaFoldDB" id="A0A3F3PI83"/>
<protein>
    <submittedName>
        <fullName evidence="2">Uncharacterized protein</fullName>
    </submittedName>
</protein>
<keyword evidence="3" id="KW-1185">Reference proteome</keyword>
<evidence type="ECO:0000256" key="1">
    <source>
        <dbReference type="SAM" id="MobiDB-lite"/>
    </source>
</evidence>
<feature type="compositionally biased region" description="Basic and acidic residues" evidence="1">
    <location>
        <begin position="74"/>
        <end position="86"/>
    </location>
</feature>
<proteinExistence type="predicted"/>
<gene>
    <name evidence="2" type="ORF">BDQ94DRAFT_164483</name>
</gene>
<evidence type="ECO:0000313" key="2">
    <source>
        <dbReference type="EMBL" id="RDH26442.1"/>
    </source>
</evidence>
<dbReference type="EMBL" id="KZ852147">
    <property type="protein sequence ID" value="RDH26442.1"/>
    <property type="molecule type" value="Genomic_DNA"/>
</dbReference>
<name>A0A3F3PI83_9EURO</name>